<dbReference type="AlphaFoldDB" id="A0A1A8ZMT5"/>
<keyword evidence="2" id="KW-1185">Reference proteome</keyword>
<organism evidence="1 2">
    <name type="scientific">Plasmodium ovale wallikeri</name>
    <dbReference type="NCBI Taxonomy" id="864142"/>
    <lineage>
        <taxon>Eukaryota</taxon>
        <taxon>Sar</taxon>
        <taxon>Alveolata</taxon>
        <taxon>Apicomplexa</taxon>
        <taxon>Aconoidasida</taxon>
        <taxon>Haemosporida</taxon>
        <taxon>Plasmodiidae</taxon>
        <taxon>Plasmodium</taxon>
        <taxon>Plasmodium (Plasmodium)</taxon>
    </lineage>
</organism>
<sequence>MRHYLKGAHTQRVLCAIVLKHSHGARCLPRTTWSFFTVSIALAPSMDDGYLIYTQLGPFRMHPFSSKLPLFR</sequence>
<gene>
    <name evidence="1" type="ORF">POVWA1_051230</name>
</gene>
<evidence type="ECO:0000313" key="1">
    <source>
        <dbReference type="EMBL" id="SBT45135.1"/>
    </source>
</evidence>
<accession>A0A1A8ZMT5</accession>
<protein>
    <submittedName>
        <fullName evidence="1">Uncharacterized protein</fullName>
    </submittedName>
</protein>
<reference evidence="2" key="1">
    <citation type="submission" date="2016-05" db="EMBL/GenBank/DDBJ databases">
        <authorList>
            <person name="Naeem Raeece"/>
        </authorList>
    </citation>
    <scope>NUCLEOTIDE SEQUENCE [LARGE SCALE GENOMIC DNA]</scope>
</reference>
<name>A0A1A8ZMT5_PLAOA</name>
<proteinExistence type="predicted"/>
<dbReference type="Proteomes" id="UP000078555">
    <property type="component" value="Unassembled WGS sequence"/>
</dbReference>
<evidence type="ECO:0000313" key="2">
    <source>
        <dbReference type="Proteomes" id="UP000078555"/>
    </source>
</evidence>
<dbReference type="EMBL" id="FLRD01000136">
    <property type="protein sequence ID" value="SBT45135.1"/>
    <property type="molecule type" value="Genomic_DNA"/>
</dbReference>